<evidence type="ECO:0000256" key="1">
    <source>
        <dbReference type="SAM" id="Phobius"/>
    </source>
</evidence>
<keyword evidence="1" id="KW-0812">Transmembrane</keyword>
<sequence length="154" mass="17514">MENNGETKKSYTLNHNRIKLHTHLKKLFWRPAERFDAGSGHVKIPDTFLTRQTLTTILAFIIMIMFLLVTVPGKISCSSSWSKKALQRSRETRTPSIHSYHYNNFNFMDALQLCPVSLKAPLIGESKARTSPPISPGLSPYVHSWKSVFNGNKI</sequence>
<dbReference type="AlphaFoldDB" id="A0A1B0A7X7"/>
<keyword evidence="3" id="KW-1185">Reference proteome</keyword>
<dbReference type="VEuPathDB" id="VectorBase:GPAI037021"/>
<protein>
    <submittedName>
        <fullName evidence="2">Uncharacterized protein</fullName>
    </submittedName>
</protein>
<evidence type="ECO:0000313" key="2">
    <source>
        <dbReference type="EnsemblMetazoa" id="GPAI037021-PA"/>
    </source>
</evidence>
<keyword evidence="1" id="KW-0472">Membrane</keyword>
<organism evidence="2 3">
    <name type="scientific">Glossina pallidipes</name>
    <name type="common">Tsetse fly</name>
    <dbReference type="NCBI Taxonomy" id="7398"/>
    <lineage>
        <taxon>Eukaryota</taxon>
        <taxon>Metazoa</taxon>
        <taxon>Ecdysozoa</taxon>
        <taxon>Arthropoda</taxon>
        <taxon>Hexapoda</taxon>
        <taxon>Insecta</taxon>
        <taxon>Pterygota</taxon>
        <taxon>Neoptera</taxon>
        <taxon>Endopterygota</taxon>
        <taxon>Diptera</taxon>
        <taxon>Brachycera</taxon>
        <taxon>Muscomorpha</taxon>
        <taxon>Hippoboscoidea</taxon>
        <taxon>Glossinidae</taxon>
        <taxon>Glossina</taxon>
    </lineage>
</organism>
<proteinExistence type="predicted"/>
<evidence type="ECO:0000313" key="3">
    <source>
        <dbReference type="Proteomes" id="UP000092445"/>
    </source>
</evidence>
<accession>A0A1B0A7X7</accession>
<reference evidence="2" key="2">
    <citation type="submission" date="2020-05" db="UniProtKB">
        <authorList>
            <consortium name="EnsemblMetazoa"/>
        </authorList>
    </citation>
    <scope>IDENTIFICATION</scope>
    <source>
        <strain evidence="2">IAEA</strain>
    </source>
</reference>
<reference evidence="3" key="1">
    <citation type="submission" date="2014-03" db="EMBL/GenBank/DDBJ databases">
        <authorList>
            <person name="Aksoy S."/>
            <person name="Warren W."/>
            <person name="Wilson R.K."/>
        </authorList>
    </citation>
    <scope>NUCLEOTIDE SEQUENCE [LARGE SCALE GENOMIC DNA]</scope>
    <source>
        <strain evidence="3">IAEA</strain>
    </source>
</reference>
<keyword evidence="1" id="KW-1133">Transmembrane helix</keyword>
<dbReference type="EnsemblMetazoa" id="GPAI037021-RA">
    <property type="protein sequence ID" value="GPAI037021-PA"/>
    <property type="gene ID" value="GPAI037021"/>
</dbReference>
<dbReference type="Proteomes" id="UP000092445">
    <property type="component" value="Unassembled WGS sequence"/>
</dbReference>
<feature type="transmembrane region" description="Helical" evidence="1">
    <location>
        <begin position="54"/>
        <end position="73"/>
    </location>
</feature>
<name>A0A1B0A7X7_GLOPL</name>